<evidence type="ECO:0000256" key="4">
    <source>
        <dbReference type="ARBA" id="ARBA00022719"/>
    </source>
</evidence>
<evidence type="ECO:0000256" key="1">
    <source>
        <dbReference type="ARBA" id="ARBA00004141"/>
    </source>
</evidence>
<feature type="transmembrane region" description="Helical" evidence="10">
    <location>
        <begin position="168"/>
        <end position="188"/>
    </location>
</feature>
<keyword evidence="3 10" id="KW-0812">Transmembrane</keyword>
<keyword evidence="9" id="KW-0676">Redox-active center</keyword>
<dbReference type="Gene3D" id="1.20.1440.130">
    <property type="entry name" value="VKOR domain"/>
    <property type="match status" value="1"/>
</dbReference>
<keyword evidence="8" id="KW-1015">Disulfide bond</keyword>
<dbReference type="InterPro" id="IPR012932">
    <property type="entry name" value="VKOR"/>
</dbReference>
<proteinExistence type="inferred from homology"/>
<evidence type="ECO:0008006" key="15">
    <source>
        <dbReference type="Google" id="ProtNLM"/>
    </source>
</evidence>
<keyword evidence="5 10" id="KW-1133">Transmembrane helix</keyword>
<dbReference type="Pfam" id="PF07884">
    <property type="entry name" value="VKOR"/>
    <property type="match status" value="1"/>
</dbReference>
<feature type="domain" description="Vitamin K epoxide reductase" evidence="12">
    <location>
        <begin position="172"/>
        <end position="297"/>
    </location>
</feature>
<dbReference type="RefSeq" id="WP_134435614.1">
    <property type="nucleotide sequence ID" value="NZ_SOML01000002.1"/>
</dbReference>
<comment type="subcellular location">
    <subcellularLocation>
        <location evidence="1">Membrane</location>
        <topology evidence="1">Multi-pass membrane protein</topology>
    </subcellularLocation>
</comment>
<evidence type="ECO:0000256" key="10">
    <source>
        <dbReference type="SAM" id="Phobius"/>
    </source>
</evidence>
<evidence type="ECO:0000256" key="5">
    <source>
        <dbReference type="ARBA" id="ARBA00022989"/>
    </source>
</evidence>
<dbReference type="GO" id="GO:0005524">
    <property type="term" value="F:ATP binding"/>
    <property type="evidence" value="ECO:0007669"/>
    <property type="project" value="InterPro"/>
</dbReference>
<dbReference type="GO" id="GO:0016020">
    <property type="term" value="C:membrane"/>
    <property type="evidence" value="ECO:0007669"/>
    <property type="project" value="UniProtKB-SubCell"/>
</dbReference>
<dbReference type="GO" id="GO:0016491">
    <property type="term" value="F:oxidoreductase activity"/>
    <property type="evidence" value="ECO:0007669"/>
    <property type="project" value="UniProtKB-KW"/>
</dbReference>
<evidence type="ECO:0000256" key="6">
    <source>
        <dbReference type="ARBA" id="ARBA00023002"/>
    </source>
</evidence>
<dbReference type="GO" id="GO:0008233">
    <property type="term" value="F:peptidase activity"/>
    <property type="evidence" value="ECO:0007669"/>
    <property type="project" value="InterPro"/>
</dbReference>
<dbReference type="Gene3D" id="3.90.70.10">
    <property type="entry name" value="Cysteine proteinases"/>
    <property type="match status" value="1"/>
</dbReference>
<evidence type="ECO:0000256" key="2">
    <source>
        <dbReference type="ARBA" id="ARBA00006214"/>
    </source>
</evidence>
<dbReference type="GO" id="GO:0006508">
    <property type="term" value="P:proteolysis"/>
    <property type="evidence" value="ECO:0007669"/>
    <property type="project" value="InterPro"/>
</dbReference>
<evidence type="ECO:0000259" key="11">
    <source>
        <dbReference type="Pfam" id="PF03412"/>
    </source>
</evidence>
<keyword evidence="14" id="KW-1185">Reference proteome</keyword>
<evidence type="ECO:0000259" key="12">
    <source>
        <dbReference type="Pfam" id="PF07884"/>
    </source>
</evidence>
<dbReference type="AlphaFoldDB" id="A0A4Y8L6G0"/>
<dbReference type="SUPFAM" id="SSF52833">
    <property type="entry name" value="Thioredoxin-like"/>
    <property type="match status" value="1"/>
</dbReference>
<organism evidence="13 14">
    <name type="scientific">Dysgonomonas capnocytophagoides</name>
    <dbReference type="NCBI Taxonomy" id="45254"/>
    <lineage>
        <taxon>Bacteria</taxon>
        <taxon>Pseudomonadati</taxon>
        <taxon>Bacteroidota</taxon>
        <taxon>Bacteroidia</taxon>
        <taxon>Bacteroidales</taxon>
        <taxon>Dysgonomonadaceae</taxon>
        <taxon>Dysgonomonas</taxon>
    </lineage>
</organism>
<feature type="transmembrane region" description="Helical" evidence="10">
    <location>
        <begin position="222"/>
        <end position="243"/>
    </location>
</feature>
<keyword evidence="7 10" id="KW-0472">Membrane</keyword>
<feature type="transmembrane region" description="Helical" evidence="10">
    <location>
        <begin position="145"/>
        <end position="162"/>
    </location>
</feature>
<name>A0A4Y8L6G0_9BACT</name>
<dbReference type="OrthoDB" id="1100563at2"/>
<dbReference type="EMBL" id="SOML01000002">
    <property type="protein sequence ID" value="TFD97841.1"/>
    <property type="molecule type" value="Genomic_DNA"/>
</dbReference>
<protein>
    <recommendedName>
        <fullName evidence="15">Peptidase C39 domain-containing protein</fullName>
    </recommendedName>
</protein>
<evidence type="ECO:0000256" key="3">
    <source>
        <dbReference type="ARBA" id="ARBA00022692"/>
    </source>
</evidence>
<sequence>MQTLKKNKTVLSNFLQELHVEHTAEFSQKLYNEHPHKYNLFGLSKMLAVYQIENIALKVENKEESLPTLEAPFIAHIGTDFVIVSLITQEKVEYIWKGKIIKIPIHEFIQKWTGVVLLAETNNNSIEPNLKENNIKGLFKAFQKLMLLGSICFLLFFIFILNSKYTDIGIVLLLIVNIIGAYVGYLLLLKQMRIQSTYADKVCSLLKQGDCNDILEADAAKFMGVISWSEIGLGYFISNILLVLITPQFISYLAIINLCALPYSFWSIWYQKIKAKQWCVLCLIVQCILWCIFFLNILFGFISIPILHITSILLVFCIFIIPSLAINLFQNKLTKGVFLEGVIQELNSIKVNEDIFSILLKKQSYYKIDRDTSSIQWGNLNADILVTIITNPHCDPCAIMHNRVEKLLSETNNLCVQYIFTSFSPDLDFSNKFLNAIYLNYPKAERMKIFRDWFERKMSAVDFFKTYHLEIGYNAIREFEKHETWKKEVGLQETPIILVNGYLLPDNYKLEDLTYITSLNL</sequence>
<feature type="transmembrane region" description="Helical" evidence="10">
    <location>
        <begin position="308"/>
        <end position="329"/>
    </location>
</feature>
<comment type="caution">
    <text evidence="13">The sequence shown here is derived from an EMBL/GenBank/DDBJ whole genome shotgun (WGS) entry which is preliminary data.</text>
</comment>
<evidence type="ECO:0000313" key="13">
    <source>
        <dbReference type="EMBL" id="TFD97841.1"/>
    </source>
</evidence>
<dbReference type="GO" id="GO:0048038">
    <property type="term" value="F:quinone binding"/>
    <property type="evidence" value="ECO:0007669"/>
    <property type="project" value="UniProtKB-KW"/>
</dbReference>
<evidence type="ECO:0000256" key="7">
    <source>
        <dbReference type="ARBA" id="ARBA00023136"/>
    </source>
</evidence>
<accession>A0A4Y8L6G0</accession>
<dbReference type="CDD" id="cd12921">
    <property type="entry name" value="VKOR_4"/>
    <property type="match status" value="1"/>
</dbReference>
<dbReference type="InterPro" id="IPR036249">
    <property type="entry name" value="Thioredoxin-like_sf"/>
</dbReference>
<evidence type="ECO:0000256" key="8">
    <source>
        <dbReference type="ARBA" id="ARBA00023157"/>
    </source>
</evidence>
<dbReference type="InterPro" id="IPR038354">
    <property type="entry name" value="VKOR_sf"/>
</dbReference>
<evidence type="ECO:0000313" key="14">
    <source>
        <dbReference type="Proteomes" id="UP000297861"/>
    </source>
</evidence>
<keyword evidence="4" id="KW-0874">Quinone</keyword>
<evidence type="ECO:0000256" key="9">
    <source>
        <dbReference type="ARBA" id="ARBA00023284"/>
    </source>
</evidence>
<reference evidence="13 14" key="1">
    <citation type="submission" date="2019-03" db="EMBL/GenBank/DDBJ databases">
        <title>San Antonio Military Medical Center submission to MRSN (WRAIR), pending publication.</title>
        <authorList>
            <person name="Blyth D.M."/>
            <person name="Mccarthy S.L."/>
            <person name="Schall S.E."/>
            <person name="Stam J.A."/>
            <person name="Ong A.C."/>
            <person name="Mcgann P.T."/>
        </authorList>
    </citation>
    <scope>NUCLEOTIDE SEQUENCE [LARGE SCALE GENOMIC DNA]</scope>
    <source>
        <strain evidence="13 14">MRSN571793</strain>
    </source>
</reference>
<dbReference type="Pfam" id="PF03412">
    <property type="entry name" value="Peptidase_C39"/>
    <property type="match status" value="1"/>
</dbReference>
<dbReference type="Proteomes" id="UP000297861">
    <property type="component" value="Unassembled WGS sequence"/>
</dbReference>
<gene>
    <name evidence="13" type="ORF">E2605_04285</name>
</gene>
<feature type="transmembrane region" description="Helical" evidence="10">
    <location>
        <begin position="249"/>
        <end position="266"/>
    </location>
</feature>
<dbReference type="Gene3D" id="3.40.30.10">
    <property type="entry name" value="Glutaredoxin"/>
    <property type="match status" value="1"/>
</dbReference>
<feature type="domain" description="Peptidase C39" evidence="11">
    <location>
        <begin position="28"/>
        <end position="123"/>
    </location>
</feature>
<comment type="similarity">
    <text evidence="2">Belongs to the VKOR family.</text>
</comment>
<dbReference type="InterPro" id="IPR005074">
    <property type="entry name" value="Peptidase_C39"/>
</dbReference>
<keyword evidence="6" id="KW-0560">Oxidoreductase</keyword>
<feature type="transmembrane region" description="Helical" evidence="10">
    <location>
        <begin position="278"/>
        <end position="302"/>
    </location>
</feature>